<name>A0A0V8JBU9_9BACL</name>
<dbReference type="Gene3D" id="1.10.260.40">
    <property type="entry name" value="lambda repressor-like DNA-binding domains"/>
    <property type="match status" value="1"/>
</dbReference>
<dbReference type="SMART" id="SM00530">
    <property type="entry name" value="HTH_XRE"/>
    <property type="match status" value="1"/>
</dbReference>
<dbReference type="SMART" id="SM00028">
    <property type="entry name" value="TPR"/>
    <property type="match status" value="4"/>
</dbReference>
<dbReference type="Gene3D" id="1.25.40.10">
    <property type="entry name" value="Tetratricopeptide repeat domain"/>
    <property type="match status" value="1"/>
</dbReference>
<evidence type="ECO:0000259" key="2">
    <source>
        <dbReference type="PROSITE" id="PS50943"/>
    </source>
</evidence>
<comment type="caution">
    <text evidence="3">The sequence shown here is derived from an EMBL/GenBank/DDBJ whole genome shotgun (WGS) entry which is preliminary data.</text>
</comment>
<evidence type="ECO:0000313" key="3">
    <source>
        <dbReference type="EMBL" id="KSU84401.1"/>
    </source>
</evidence>
<dbReference type="InterPro" id="IPR001387">
    <property type="entry name" value="Cro/C1-type_HTH"/>
</dbReference>
<dbReference type="Pfam" id="PF01381">
    <property type="entry name" value="HTH_3"/>
    <property type="match status" value="1"/>
</dbReference>
<keyword evidence="1" id="KW-0802">TPR repeat</keyword>
<dbReference type="SUPFAM" id="SSF47413">
    <property type="entry name" value="lambda repressor-like DNA-binding domains"/>
    <property type="match status" value="1"/>
</dbReference>
<accession>A0A0V8JBU9</accession>
<dbReference type="InterPro" id="IPR011990">
    <property type="entry name" value="TPR-like_helical_dom_sf"/>
</dbReference>
<dbReference type="AlphaFoldDB" id="A0A0V8JBU9"/>
<dbReference type="Proteomes" id="UP000054099">
    <property type="component" value="Unassembled WGS sequence"/>
</dbReference>
<dbReference type="SUPFAM" id="SSF48452">
    <property type="entry name" value="TPR-like"/>
    <property type="match status" value="1"/>
</dbReference>
<dbReference type="CDD" id="cd00093">
    <property type="entry name" value="HTH_XRE"/>
    <property type="match status" value="1"/>
</dbReference>
<dbReference type="EMBL" id="LNQN01000001">
    <property type="protein sequence ID" value="KSU84401.1"/>
    <property type="molecule type" value="Genomic_DNA"/>
</dbReference>
<proteinExistence type="predicted"/>
<dbReference type="GO" id="GO:0003677">
    <property type="term" value="F:DNA binding"/>
    <property type="evidence" value="ECO:0007669"/>
    <property type="project" value="InterPro"/>
</dbReference>
<dbReference type="RefSeq" id="WP_061967914.1">
    <property type="nucleotide sequence ID" value="NZ_FMAV01000001.1"/>
</dbReference>
<reference evidence="3 4" key="1">
    <citation type="journal article" date="2014" name="Antonie Van Leeuwenhoek">
        <title>Fictibacillus enclensis sp. nov., isolated from marine sediment.</title>
        <authorList>
            <person name="Dastager S.G."/>
            <person name="Mawlankar R."/>
            <person name="Srinivasan K."/>
            <person name="Tang S.K."/>
            <person name="Lee J.C."/>
            <person name="Ramana V.V."/>
            <person name="Shouche Y.S."/>
        </authorList>
    </citation>
    <scope>NUCLEOTIDE SEQUENCE [LARGE SCALE GENOMIC DNA]</scope>
    <source>
        <strain evidence="3 4">NIO-1003</strain>
    </source>
</reference>
<organism evidence="3 4">
    <name type="scientific">Fictibacillus enclensis</name>
    <dbReference type="NCBI Taxonomy" id="1017270"/>
    <lineage>
        <taxon>Bacteria</taxon>
        <taxon>Bacillati</taxon>
        <taxon>Bacillota</taxon>
        <taxon>Bacilli</taxon>
        <taxon>Bacillales</taxon>
        <taxon>Fictibacillaceae</taxon>
        <taxon>Fictibacillus</taxon>
    </lineage>
</organism>
<protein>
    <recommendedName>
        <fullName evidence="2">HTH cro/C1-type domain-containing protein</fullName>
    </recommendedName>
</protein>
<dbReference type="PROSITE" id="PS50005">
    <property type="entry name" value="TPR"/>
    <property type="match status" value="1"/>
</dbReference>
<evidence type="ECO:0000313" key="4">
    <source>
        <dbReference type="Proteomes" id="UP000054099"/>
    </source>
</evidence>
<keyword evidence="4" id="KW-1185">Reference proteome</keyword>
<sequence length="416" mass="48950">MIDGKKVFFYRIKKGLTQKAACEGICSVSYLSKIENNSITPSPEILELLCERLGIEYSYVSEEAINNLKKEMHVWYKDIKYRNKEAADQKFNHFQSRIMNMDDTGLIHLFMAMSARYYIFINDMVNAKRLLDKLNEVRKISTSEIQYYTIQFTGHYEYLQNNYKTSLDYFKQAYLLSRKLGIQDEELFYLMGNISTRLGYFSQSIYYIKTALEIFNADANFARSIDCHILQGMNYSRLRDFETAHSHYTIALNASHFNPALQGMLSTVLHNLGHSYLQAEQYEEALSVSKKGLREKKGENIGNTICLIADIYYHTNRCKEAMLWVRKGYQAINNEAVTPTYLRLKTLEFKINDQIHDEAYQQFIEEEALPFLEKTQDRLHLIEMYEELAAYYSAKFSYKNANHYYAKVNQLYKEYL</sequence>
<feature type="repeat" description="TPR" evidence="1">
    <location>
        <begin position="266"/>
        <end position="299"/>
    </location>
</feature>
<evidence type="ECO:0000256" key="1">
    <source>
        <dbReference type="PROSITE-ProRule" id="PRU00339"/>
    </source>
</evidence>
<feature type="domain" description="HTH cro/C1-type" evidence="2">
    <location>
        <begin position="10"/>
        <end position="60"/>
    </location>
</feature>
<dbReference type="PROSITE" id="PS50943">
    <property type="entry name" value="HTH_CROC1"/>
    <property type="match status" value="1"/>
</dbReference>
<dbReference type="InterPro" id="IPR019734">
    <property type="entry name" value="TPR_rpt"/>
</dbReference>
<gene>
    <name evidence="3" type="ORF">AS030_02265</name>
</gene>
<dbReference type="InterPro" id="IPR010982">
    <property type="entry name" value="Lambda_DNA-bd_dom_sf"/>
</dbReference>